<dbReference type="PANTHER" id="PTHR44051:SF3">
    <property type="entry name" value="TRANSCRIPTIONAL REGULATOR URE2"/>
    <property type="match status" value="1"/>
</dbReference>
<evidence type="ECO:0000313" key="3">
    <source>
        <dbReference type="Proteomes" id="UP000053617"/>
    </source>
</evidence>
<keyword evidence="3" id="KW-1185">Reference proteome</keyword>
<dbReference type="AlphaFoldDB" id="A0A0D2IFF4"/>
<name>A0A0D2IFF4_9EURO</name>
<dbReference type="STRING" id="1442369.A0A0D2IFF4"/>
<dbReference type="InterPro" id="IPR004046">
    <property type="entry name" value="GST_C"/>
</dbReference>
<gene>
    <name evidence="2" type="ORF">Z518_07935</name>
</gene>
<dbReference type="Proteomes" id="UP000053617">
    <property type="component" value="Unassembled WGS sequence"/>
</dbReference>
<dbReference type="VEuPathDB" id="FungiDB:Z518_07935"/>
<dbReference type="InterPro" id="IPR036282">
    <property type="entry name" value="Glutathione-S-Trfase_C_sf"/>
</dbReference>
<dbReference type="InterPro" id="IPR010987">
    <property type="entry name" value="Glutathione-S-Trfase_C-like"/>
</dbReference>
<dbReference type="GeneID" id="25296006"/>
<dbReference type="RefSeq" id="XP_013269132.1">
    <property type="nucleotide sequence ID" value="XM_013413678.1"/>
</dbReference>
<dbReference type="OrthoDB" id="422574at2759"/>
<dbReference type="PANTHER" id="PTHR44051">
    <property type="entry name" value="GLUTATHIONE S-TRANSFERASE-RELATED"/>
    <property type="match status" value="1"/>
</dbReference>
<dbReference type="EMBL" id="KN847480">
    <property type="protein sequence ID" value="KIX01996.1"/>
    <property type="molecule type" value="Genomic_DNA"/>
</dbReference>
<dbReference type="SUPFAM" id="SSF47616">
    <property type="entry name" value="GST C-terminal domain-like"/>
    <property type="match status" value="1"/>
</dbReference>
<protein>
    <recommendedName>
        <fullName evidence="1">GST C-terminal domain-containing protein</fullName>
    </recommendedName>
</protein>
<accession>A0A0D2IFF4</accession>
<organism evidence="2 3">
    <name type="scientific">Rhinocladiella mackenziei CBS 650.93</name>
    <dbReference type="NCBI Taxonomy" id="1442369"/>
    <lineage>
        <taxon>Eukaryota</taxon>
        <taxon>Fungi</taxon>
        <taxon>Dikarya</taxon>
        <taxon>Ascomycota</taxon>
        <taxon>Pezizomycotina</taxon>
        <taxon>Eurotiomycetes</taxon>
        <taxon>Chaetothyriomycetidae</taxon>
        <taxon>Chaetothyriales</taxon>
        <taxon>Herpotrichiellaceae</taxon>
        <taxon>Rhinocladiella</taxon>
    </lineage>
</organism>
<proteinExistence type="predicted"/>
<sequence>MYAFDTGYSGLAYNIYFSYGTRVHLCLGSQGTPLAKSSSSWLVGDKCTYADLAFVTWDTVILQTMKTWVGEEGGFTLDRFPHFRKWHQQMMARPAVAKVIEMRRKETEKYIQADLEEAQRQTGRKELTNSEKVADF</sequence>
<dbReference type="Gene3D" id="1.20.1050.10">
    <property type="match status" value="1"/>
</dbReference>
<dbReference type="HOGENOM" id="CLU_1876578_0_0_1"/>
<evidence type="ECO:0000259" key="1">
    <source>
        <dbReference type="PROSITE" id="PS50405"/>
    </source>
</evidence>
<feature type="domain" description="GST C-terminal" evidence="1">
    <location>
        <begin position="1"/>
        <end position="111"/>
    </location>
</feature>
<reference evidence="2 3" key="1">
    <citation type="submission" date="2015-01" db="EMBL/GenBank/DDBJ databases">
        <title>The Genome Sequence of Rhinocladiella mackenzie CBS 650.93.</title>
        <authorList>
            <consortium name="The Broad Institute Genomics Platform"/>
            <person name="Cuomo C."/>
            <person name="de Hoog S."/>
            <person name="Gorbushina A."/>
            <person name="Stielow B."/>
            <person name="Teixiera M."/>
            <person name="Abouelleil A."/>
            <person name="Chapman S.B."/>
            <person name="Priest M."/>
            <person name="Young S.K."/>
            <person name="Wortman J."/>
            <person name="Nusbaum C."/>
            <person name="Birren B."/>
        </authorList>
    </citation>
    <scope>NUCLEOTIDE SEQUENCE [LARGE SCALE GENOMIC DNA]</scope>
    <source>
        <strain evidence="2 3">CBS 650.93</strain>
    </source>
</reference>
<dbReference type="Pfam" id="PF14497">
    <property type="entry name" value="GST_C_3"/>
    <property type="match status" value="1"/>
</dbReference>
<evidence type="ECO:0000313" key="2">
    <source>
        <dbReference type="EMBL" id="KIX01996.1"/>
    </source>
</evidence>
<dbReference type="PROSITE" id="PS50405">
    <property type="entry name" value="GST_CTER"/>
    <property type="match status" value="1"/>
</dbReference>